<dbReference type="Proteomes" id="UP000185062">
    <property type="component" value="Unassembled WGS sequence"/>
</dbReference>
<dbReference type="SUPFAM" id="SSF50249">
    <property type="entry name" value="Nucleic acid-binding proteins"/>
    <property type="match status" value="1"/>
</dbReference>
<dbReference type="EMBL" id="FSRO01000002">
    <property type="protein sequence ID" value="SIO49075.1"/>
    <property type="molecule type" value="Genomic_DNA"/>
</dbReference>
<organism evidence="3 4">
    <name type="scientific">Nitrosomonas cryotolerans ATCC 49181</name>
    <dbReference type="NCBI Taxonomy" id="1131553"/>
    <lineage>
        <taxon>Bacteria</taxon>
        <taxon>Pseudomonadati</taxon>
        <taxon>Pseudomonadota</taxon>
        <taxon>Betaproteobacteria</taxon>
        <taxon>Nitrosomonadales</taxon>
        <taxon>Nitrosomonadaceae</taxon>
        <taxon>Nitrosomonas</taxon>
    </lineage>
</organism>
<feature type="domain" description="CSD" evidence="2">
    <location>
        <begin position="1"/>
        <end position="70"/>
    </location>
</feature>
<dbReference type="CDD" id="cd04458">
    <property type="entry name" value="CSP_CDS"/>
    <property type="match status" value="1"/>
</dbReference>
<evidence type="ECO:0000313" key="4">
    <source>
        <dbReference type="Proteomes" id="UP000185062"/>
    </source>
</evidence>
<dbReference type="SMART" id="SM00357">
    <property type="entry name" value="CSP"/>
    <property type="match status" value="1"/>
</dbReference>
<reference evidence="3 4" key="1">
    <citation type="submission" date="2016-12" db="EMBL/GenBank/DDBJ databases">
        <authorList>
            <person name="Song W.-J."/>
            <person name="Kurnit D.M."/>
        </authorList>
    </citation>
    <scope>NUCLEOTIDE SEQUENCE [LARGE SCALE GENOMIC DNA]</scope>
    <source>
        <strain evidence="3 4">ATCC 49181</strain>
    </source>
</reference>
<name>A0A1N6JXH1_9PROT</name>
<dbReference type="InterPro" id="IPR011129">
    <property type="entry name" value="CSD"/>
</dbReference>
<dbReference type="Pfam" id="PF03787">
    <property type="entry name" value="RAMPs"/>
    <property type="match status" value="1"/>
</dbReference>
<dbReference type="GO" id="GO:0051607">
    <property type="term" value="P:defense response to virus"/>
    <property type="evidence" value="ECO:0007669"/>
    <property type="project" value="UniProtKB-KW"/>
</dbReference>
<dbReference type="RefSeq" id="WP_051537774.1">
    <property type="nucleotide sequence ID" value="NZ_FSRO01000002.1"/>
</dbReference>
<keyword evidence="1" id="KW-0051">Antiviral defense</keyword>
<dbReference type="InterPro" id="IPR012340">
    <property type="entry name" value="NA-bd_OB-fold"/>
</dbReference>
<dbReference type="InterPro" id="IPR005537">
    <property type="entry name" value="RAMP_III_fam"/>
</dbReference>
<dbReference type="InterPro" id="IPR002059">
    <property type="entry name" value="CSP_DNA-bd"/>
</dbReference>
<gene>
    <name evidence="3" type="ORF">SAMN02743940_0009</name>
</gene>
<evidence type="ECO:0000313" key="3">
    <source>
        <dbReference type="EMBL" id="SIO49075.1"/>
    </source>
</evidence>
<dbReference type="STRING" id="44575.SAMN05216419_10911"/>
<dbReference type="eggNOG" id="COG1337">
    <property type="taxonomic scope" value="Bacteria"/>
</dbReference>
<evidence type="ECO:0000256" key="1">
    <source>
        <dbReference type="ARBA" id="ARBA00023118"/>
    </source>
</evidence>
<proteinExistence type="predicted"/>
<dbReference type="AlphaFoldDB" id="A0A1N6JXH1"/>
<accession>A0A1N6JXH1</accession>
<sequence>MPEGVIQKLVKDKGFGFVGSSGSKKSHFFHSSNIVKPYRFDTLQEGQVVSYDLKKSQKKPGKQDAVNVRLIKPLEKAATTTTAASSLLPYGFKMINIDQAVTESPVWHDGSSGGDLLSGEILCTLKALTPLLPGNARYKVDEADQTKLRQWRFGNLDKEKQISEPLLLEDGRVVIAGSALKGMIRHSLSALLSAPMERVNEHGKKVVLQNCLTPKDCEKVPREKQNDRDVAPECLTGARLLFGYVRNDEDTPIGKGVFERMAGRIVPNHAVSVGVPRFMGKKEKSYCVPLKVLGQPKPTAKHYLNRNGRKYYRHQPSVKTDNDIAAQGEKAINSNQSTLARFICAPETQFKYTIRFARLQDWELGALLAVLQPHQLAKNGNPIDYAHKLGLGRPLGMGSVYIITDQIRLRQEKDTRFLENNDVEKHKTQALVALKDKLATNKIATQDWLTMHAYTDHGLLDYPRLKAKVPQ</sequence>
<dbReference type="GO" id="GO:0005829">
    <property type="term" value="C:cytosol"/>
    <property type="evidence" value="ECO:0007669"/>
    <property type="project" value="UniProtKB-ARBA"/>
</dbReference>
<dbReference type="Gene3D" id="2.40.50.140">
    <property type="entry name" value="Nucleic acid-binding proteins"/>
    <property type="match status" value="1"/>
</dbReference>
<dbReference type="Pfam" id="PF00313">
    <property type="entry name" value="CSD"/>
    <property type="match status" value="1"/>
</dbReference>
<dbReference type="GO" id="GO:0003676">
    <property type="term" value="F:nucleic acid binding"/>
    <property type="evidence" value="ECO:0007669"/>
    <property type="project" value="InterPro"/>
</dbReference>
<protein>
    <submittedName>
        <fullName evidence="3">Cold shock protein, CspA family</fullName>
    </submittedName>
</protein>
<dbReference type="PROSITE" id="PS51857">
    <property type="entry name" value="CSD_2"/>
    <property type="match status" value="1"/>
</dbReference>
<evidence type="ECO:0000259" key="2">
    <source>
        <dbReference type="PROSITE" id="PS51857"/>
    </source>
</evidence>
<keyword evidence="4" id="KW-1185">Reference proteome</keyword>